<organism evidence="2 3">
    <name type="scientific">Steinernema carpocapsae</name>
    <name type="common">Entomopathogenic nematode</name>
    <dbReference type="NCBI Taxonomy" id="34508"/>
    <lineage>
        <taxon>Eukaryota</taxon>
        <taxon>Metazoa</taxon>
        <taxon>Ecdysozoa</taxon>
        <taxon>Nematoda</taxon>
        <taxon>Chromadorea</taxon>
        <taxon>Rhabditida</taxon>
        <taxon>Tylenchina</taxon>
        <taxon>Panagrolaimomorpha</taxon>
        <taxon>Strongyloidoidea</taxon>
        <taxon>Steinernematidae</taxon>
        <taxon>Steinernema</taxon>
    </lineage>
</organism>
<feature type="region of interest" description="Disordered" evidence="1">
    <location>
        <begin position="1"/>
        <end position="91"/>
    </location>
</feature>
<feature type="compositionally biased region" description="Acidic residues" evidence="1">
    <location>
        <begin position="254"/>
        <end position="270"/>
    </location>
</feature>
<sequence length="270" mass="31289">MRTHISETAKSSTPSLPALKKPIIKDQFSHGQPQKVDWKKRHSAKNFRYFKSAGRPESRCRSPLRGPGPSNRRRSPLLSQQGLFRQRRKPMPLRDVRFEPNTVRPLNRSSESKKSAFERIAEIMELPSQDSPRLKPISQSCAAIPARIEPQFKRRSGIRRPEVSKTEEAARAKEIKREKRLQRRAELEKLEWEIVPKDYGQQIKICFRKKRSTSEAKIEKVRKTRWDDASETSTGMTILNKLLPTKEAQRPPVEDDLLMSDSDLEEGEIL</sequence>
<name>A0A4U5NIT2_STECR</name>
<dbReference type="OrthoDB" id="5910358at2759"/>
<protein>
    <submittedName>
        <fullName evidence="2">Uncharacterized protein</fullName>
    </submittedName>
</protein>
<comment type="caution">
    <text evidence="2">The sequence shown here is derived from an EMBL/GenBank/DDBJ whole genome shotgun (WGS) entry which is preliminary data.</text>
</comment>
<evidence type="ECO:0000256" key="1">
    <source>
        <dbReference type="SAM" id="MobiDB-lite"/>
    </source>
</evidence>
<reference evidence="2 3" key="2">
    <citation type="journal article" date="2019" name="G3 (Bethesda)">
        <title>Hybrid Assembly of the Genome of the Entomopathogenic Nematode Steinernema carpocapsae Identifies the X-Chromosome.</title>
        <authorList>
            <person name="Serra L."/>
            <person name="Macchietto M."/>
            <person name="Macias-Munoz A."/>
            <person name="McGill C.J."/>
            <person name="Rodriguez I.M."/>
            <person name="Rodriguez B."/>
            <person name="Murad R."/>
            <person name="Mortazavi A."/>
        </authorList>
    </citation>
    <scope>NUCLEOTIDE SEQUENCE [LARGE SCALE GENOMIC DNA]</scope>
    <source>
        <strain evidence="2 3">ALL</strain>
    </source>
</reference>
<gene>
    <name evidence="2" type="ORF">L596_016395</name>
</gene>
<reference evidence="2 3" key="1">
    <citation type="journal article" date="2015" name="Genome Biol.">
        <title>Comparative genomics of Steinernema reveals deeply conserved gene regulatory networks.</title>
        <authorList>
            <person name="Dillman A.R."/>
            <person name="Macchietto M."/>
            <person name="Porter C.F."/>
            <person name="Rogers A."/>
            <person name="Williams B."/>
            <person name="Antoshechkin I."/>
            <person name="Lee M.M."/>
            <person name="Goodwin Z."/>
            <person name="Lu X."/>
            <person name="Lewis E.E."/>
            <person name="Goodrich-Blair H."/>
            <person name="Stock S.P."/>
            <person name="Adams B.J."/>
            <person name="Sternberg P.W."/>
            <person name="Mortazavi A."/>
        </authorList>
    </citation>
    <scope>NUCLEOTIDE SEQUENCE [LARGE SCALE GENOMIC DNA]</scope>
    <source>
        <strain evidence="2 3">ALL</strain>
    </source>
</reference>
<evidence type="ECO:0000313" key="3">
    <source>
        <dbReference type="Proteomes" id="UP000298663"/>
    </source>
</evidence>
<evidence type="ECO:0000313" key="2">
    <source>
        <dbReference type="EMBL" id="TKR82712.1"/>
    </source>
</evidence>
<feature type="compositionally biased region" description="Low complexity" evidence="1">
    <location>
        <begin position="61"/>
        <end position="70"/>
    </location>
</feature>
<dbReference type="EMBL" id="AZBU02000004">
    <property type="protein sequence ID" value="TKR82712.1"/>
    <property type="molecule type" value="Genomic_DNA"/>
</dbReference>
<proteinExistence type="predicted"/>
<dbReference type="AlphaFoldDB" id="A0A4U5NIT2"/>
<keyword evidence="3" id="KW-1185">Reference proteome</keyword>
<accession>A0A4U5NIT2</accession>
<feature type="region of interest" description="Disordered" evidence="1">
    <location>
        <begin position="227"/>
        <end position="270"/>
    </location>
</feature>
<dbReference type="Proteomes" id="UP000298663">
    <property type="component" value="Unassembled WGS sequence"/>
</dbReference>